<dbReference type="AlphaFoldDB" id="A0A6G6WG53"/>
<gene>
    <name evidence="4" type="ORF">G5V58_16365</name>
</gene>
<dbReference type="SMART" id="SM00267">
    <property type="entry name" value="GGDEF"/>
    <property type="match status" value="1"/>
</dbReference>
<keyword evidence="2" id="KW-1133">Transmembrane helix</keyword>
<feature type="transmembrane region" description="Helical" evidence="2">
    <location>
        <begin position="6"/>
        <end position="30"/>
    </location>
</feature>
<proteinExistence type="predicted"/>
<organism evidence="4 5">
    <name type="scientific">Nocardioides anomalus</name>
    <dbReference type="NCBI Taxonomy" id="2712223"/>
    <lineage>
        <taxon>Bacteria</taxon>
        <taxon>Bacillati</taxon>
        <taxon>Actinomycetota</taxon>
        <taxon>Actinomycetes</taxon>
        <taxon>Propionibacteriales</taxon>
        <taxon>Nocardioidaceae</taxon>
        <taxon>Nocardioides</taxon>
    </lineage>
</organism>
<keyword evidence="2" id="KW-0472">Membrane</keyword>
<evidence type="ECO:0000259" key="3">
    <source>
        <dbReference type="PROSITE" id="PS50887"/>
    </source>
</evidence>
<dbReference type="PROSITE" id="PS50887">
    <property type="entry name" value="GGDEF"/>
    <property type="match status" value="1"/>
</dbReference>
<keyword evidence="2" id="KW-0812">Transmembrane</keyword>
<evidence type="ECO:0000313" key="4">
    <source>
        <dbReference type="EMBL" id="QIG44137.1"/>
    </source>
</evidence>
<dbReference type="KEGG" id="nano:G5V58_16365"/>
<dbReference type="InterPro" id="IPR052163">
    <property type="entry name" value="DGC-Regulatory_Protein"/>
</dbReference>
<dbReference type="NCBIfam" id="TIGR00254">
    <property type="entry name" value="GGDEF"/>
    <property type="match status" value="1"/>
</dbReference>
<dbReference type="PANTHER" id="PTHR46663:SF2">
    <property type="entry name" value="GGDEF DOMAIN-CONTAINING PROTEIN"/>
    <property type="match status" value="1"/>
</dbReference>
<feature type="domain" description="GGDEF" evidence="3">
    <location>
        <begin position="238"/>
        <end position="368"/>
    </location>
</feature>
<dbReference type="PANTHER" id="PTHR46663">
    <property type="entry name" value="DIGUANYLATE CYCLASE DGCT-RELATED"/>
    <property type="match status" value="1"/>
</dbReference>
<evidence type="ECO:0000313" key="5">
    <source>
        <dbReference type="Proteomes" id="UP000502996"/>
    </source>
</evidence>
<dbReference type="Gene3D" id="3.30.70.270">
    <property type="match status" value="1"/>
</dbReference>
<evidence type="ECO:0000256" key="2">
    <source>
        <dbReference type="SAM" id="Phobius"/>
    </source>
</evidence>
<dbReference type="CDD" id="cd01949">
    <property type="entry name" value="GGDEF"/>
    <property type="match status" value="1"/>
</dbReference>
<dbReference type="InterPro" id="IPR043128">
    <property type="entry name" value="Rev_trsase/Diguanyl_cyclase"/>
</dbReference>
<protein>
    <submittedName>
        <fullName evidence="4">GGDEF domain-containing protein</fullName>
    </submittedName>
</protein>
<keyword evidence="5" id="KW-1185">Reference proteome</keyword>
<dbReference type="InterPro" id="IPR029787">
    <property type="entry name" value="Nucleotide_cyclase"/>
</dbReference>
<accession>A0A6G6WG53</accession>
<dbReference type="SUPFAM" id="SSF55073">
    <property type="entry name" value="Nucleotide cyclase"/>
    <property type="match status" value="1"/>
</dbReference>
<reference evidence="4 5" key="1">
    <citation type="submission" date="2020-02" db="EMBL/GenBank/DDBJ databases">
        <title>Full genome sequence of Nocardioides sp. R-3366.</title>
        <authorList>
            <person name="Im W.-T."/>
        </authorList>
    </citation>
    <scope>NUCLEOTIDE SEQUENCE [LARGE SCALE GENOMIC DNA]</scope>
    <source>
        <strain evidence="4 5">R-3366</strain>
    </source>
</reference>
<evidence type="ECO:0000256" key="1">
    <source>
        <dbReference type="SAM" id="MobiDB-lite"/>
    </source>
</evidence>
<feature type="compositionally biased region" description="Basic and acidic residues" evidence="1">
    <location>
        <begin position="366"/>
        <end position="376"/>
    </location>
</feature>
<feature type="region of interest" description="Disordered" evidence="1">
    <location>
        <begin position="355"/>
        <end position="376"/>
    </location>
</feature>
<sequence>MRGNRVSVVTSVGTGVVLVILAVTTLVGMISMQRANDRVLAARELVTPYLALQRAVADEAAAEAGYRRAPSEAAFGVFERAVVAVVSSAAEVRAVADPRDKAVLLHIEHLNDRYSAAVRFSLAVPPSGPVEDLVAGPALGEMQDLLDAEISRHRNESLAALRDQEAVTGRLTVVLPVTFLLSFLVLGLSWRLMVLRHRRLRVEATHHMERALTDPLTGLPNREALRIAVDMALSRPKTQAALLFLDLDGFKPINDVHGHKAGDLVLQEVAGRLLATLRAGEVAARIGGDEFVVFLPRGLDAAMVKKRVSAEIEKPFLVGGRELRVGVSIGTAHYPKDGQDQESLLRAADAEMYDAKRARRASGRGTHREPRVLGRR</sequence>
<dbReference type="Pfam" id="PF00990">
    <property type="entry name" value="GGDEF"/>
    <property type="match status" value="1"/>
</dbReference>
<dbReference type="Proteomes" id="UP000502996">
    <property type="component" value="Chromosome"/>
</dbReference>
<dbReference type="RefSeq" id="WP_165234998.1">
    <property type="nucleotide sequence ID" value="NZ_CP049257.1"/>
</dbReference>
<dbReference type="InterPro" id="IPR000160">
    <property type="entry name" value="GGDEF_dom"/>
</dbReference>
<feature type="transmembrane region" description="Helical" evidence="2">
    <location>
        <begin position="171"/>
        <end position="193"/>
    </location>
</feature>
<dbReference type="EMBL" id="CP049257">
    <property type="protein sequence ID" value="QIG44137.1"/>
    <property type="molecule type" value="Genomic_DNA"/>
</dbReference>
<name>A0A6G6WG53_9ACTN</name>